<evidence type="ECO:0000313" key="1">
    <source>
        <dbReference type="EMBL" id="KZT76375.1"/>
    </source>
</evidence>
<dbReference type="Proteomes" id="UP000250235">
    <property type="component" value="Unassembled WGS sequence"/>
</dbReference>
<reference evidence="1 2" key="1">
    <citation type="journal article" date="2015" name="Proc. Natl. Acad. Sci. U.S.A.">
        <title>The resurrection genome of Boea hygrometrica: A blueprint for survival of dehydration.</title>
        <authorList>
            <person name="Xiao L."/>
            <person name="Yang G."/>
            <person name="Zhang L."/>
            <person name="Yang X."/>
            <person name="Zhao S."/>
            <person name="Ji Z."/>
            <person name="Zhou Q."/>
            <person name="Hu M."/>
            <person name="Wang Y."/>
            <person name="Chen M."/>
            <person name="Xu Y."/>
            <person name="Jin H."/>
            <person name="Xiao X."/>
            <person name="Hu G."/>
            <person name="Bao F."/>
            <person name="Hu Y."/>
            <person name="Wan P."/>
            <person name="Li L."/>
            <person name="Deng X."/>
            <person name="Kuang T."/>
            <person name="Xiang C."/>
            <person name="Zhu J.K."/>
            <person name="Oliver M.J."/>
            <person name="He Y."/>
        </authorList>
    </citation>
    <scope>NUCLEOTIDE SEQUENCE [LARGE SCALE GENOMIC DNA]</scope>
    <source>
        <strain evidence="2">cv. XS01</strain>
    </source>
</reference>
<proteinExistence type="predicted"/>
<keyword evidence="2" id="KW-1185">Reference proteome</keyword>
<dbReference type="AlphaFoldDB" id="A0A2Z6ZT51"/>
<sequence length="124" mass="13612">MMHAAWPRACRNNCGSQQAHRPALGCATFCAWPLAMAGQPAELVRPARDTILPIARPARYGWSPPHTAAAGSMLQNYFCVFDFKFEIQMQYGNNCIEGSEPGSDTTVGEPWRIRIPSTGEAAEE</sequence>
<accession>A0A2Z6ZT51</accession>
<protein>
    <submittedName>
        <fullName evidence="1">Uncharacterized protein</fullName>
    </submittedName>
</protein>
<evidence type="ECO:0000313" key="2">
    <source>
        <dbReference type="Proteomes" id="UP000250235"/>
    </source>
</evidence>
<gene>
    <name evidence="1" type="ORF">F511_46599</name>
</gene>
<organism evidence="1 2">
    <name type="scientific">Dorcoceras hygrometricum</name>
    <dbReference type="NCBI Taxonomy" id="472368"/>
    <lineage>
        <taxon>Eukaryota</taxon>
        <taxon>Viridiplantae</taxon>
        <taxon>Streptophyta</taxon>
        <taxon>Embryophyta</taxon>
        <taxon>Tracheophyta</taxon>
        <taxon>Spermatophyta</taxon>
        <taxon>Magnoliopsida</taxon>
        <taxon>eudicotyledons</taxon>
        <taxon>Gunneridae</taxon>
        <taxon>Pentapetalae</taxon>
        <taxon>asterids</taxon>
        <taxon>lamiids</taxon>
        <taxon>Lamiales</taxon>
        <taxon>Gesneriaceae</taxon>
        <taxon>Didymocarpoideae</taxon>
        <taxon>Trichosporeae</taxon>
        <taxon>Loxocarpinae</taxon>
        <taxon>Dorcoceras</taxon>
    </lineage>
</organism>
<name>A0A2Z6ZT51_9LAMI</name>
<dbReference type="EMBL" id="KV127814">
    <property type="protein sequence ID" value="KZT76375.1"/>
    <property type="molecule type" value="Genomic_DNA"/>
</dbReference>